<proteinExistence type="predicted"/>
<dbReference type="EMBL" id="CAICTM010003182">
    <property type="protein sequence ID" value="CAB9531007.1"/>
    <property type="molecule type" value="Genomic_DNA"/>
</dbReference>
<dbReference type="Proteomes" id="UP001153069">
    <property type="component" value="Unassembled WGS sequence"/>
</dbReference>
<evidence type="ECO:0000313" key="2">
    <source>
        <dbReference type="EMBL" id="CAB9531007.1"/>
    </source>
</evidence>
<reference evidence="2" key="1">
    <citation type="submission" date="2020-06" db="EMBL/GenBank/DDBJ databases">
        <authorList>
            <consortium name="Plant Systems Biology data submission"/>
        </authorList>
    </citation>
    <scope>NUCLEOTIDE SEQUENCE</scope>
    <source>
        <strain evidence="2">D6</strain>
    </source>
</reference>
<dbReference type="AlphaFoldDB" id="A0A9N8EZM3"/>
<evidence type="ECO:0000313" key="3">
    <source>
        <dbReference type="Proteomes" id="UP001153069"/>
    </source>
</evidence>
<accession>A0A9N8EZM3</accession>
<comment type="caution">
    <text evidence="2">The sequence shown here is derived from an EMBL/GenBank/DDBJ whole genome shotgun (WGS) entry which is preliminary data.</text>
</comment>
<sequence length="426" mass="48683">MMTSKSDHEDPPCLRLLKFPTTWDPTTVTEIHVSLRPEWSQFMRRFSLGSQPSDSSATPLTSNVQRSRRRITEPIRLSQPQQFLASLRALGTTTTLLVTTPSKGPSKAQQEMETSLQLLEQEGPGYLAEDSESTAYTLYKEYLNNYQTEQLDTNDDLELDMIPYLQLDASAVPVNSYDTTDSQRLLLLGQLPTHNNYNNDKDNSDNLMAQFATDCSRMAKRLDSAFDSWRSNSPNNMDESWRSLWTPTTPPCSTTGEQLHHASCPDRLDIASTTDACAVDNAIEELNDETEPTLSINDKAFTTTSTTNHYQHNQQILPTEYDNAQAQFHNVFHEFWHYYCSAITQLRTQGIQEEIILTENRTCGSHNNNNDNNNNKQHQYLFLPSSSNSFQEDESLFFPLNVYREFWHYYPAAIQEGIRNSSLHGM</sequence>
<feature type="region of interest" description="Disordered" evidence="1">
    <location>
        <begin position="48"/>
        <end position="73"/>
    </location>
</feature>
<protein>
    <submittedName>
        <fullName evidence="2">Uncharacterized protein</fullName>
    </submittedName>
</protein>
<organism evidence="2 3">
    <name type="scientific">Seminavis robusta</name>
    <dbReference type="NCBI Taxonomy" id="568900"/>
    <lineage>
        <taxon>Eukaryota</taxon>
        <taxon>Sar</taxon>
        <taxon>Stramenopiles</taxon>
        <taxon>Ochrophyta</taxon>
        <taxon>Bacillariophyta</taxon>
        <taxon>Bacillariophyceae</taxon>
        <taxon>Bacillariophycidae</taxon>
        <taxon>Naviculales</taxon>
        <taxon>Naviculaceae</taxon>
        <taxon>Seminavis</taxon>
    </lineage>
</organism>
<keyword evidence="3" id="KW-1185">Reference proteome</keyword>
<evidence type="ECO:0000256" key="1">
    <source>
        <dbReference type="SAM" id="MobiDB-lite"/>
    </source>
</evidence>
<feature type="compositionally biased region" description="Polar residues" evidence="1">
    <location>
        <begin position="48"/>
        <end position="65"/>
    </location>
</feature>
<gene>
    <name evidence="2" type="ORF">SEMRO_3184_G344850.1</name>
</gene>
<name>A0A9N8EZM3_9STRA</name>